<feature type="transmembrane region" description="Helical" evidence="1">
    <location>
        <begin position="120"/>
        <end position="136"/>
    </location>
</feature>
<accession>A0A6C2UDY8</accession>
<sequence length="173" mass="20030">MKPLGFWSLVIIEQIDSFVWVFFRPQCSKINPYKLNVYSWQDSKRSNINKRMSGKKSGKSQGKVTWAQAFRDIVIASMNKGQLPVLAVFMLIGLLIWKLPETEVLKLWGVLIDKLSNGELLSYPLLGFVTLGWFYHSRRQRRHFLAEYERIATEKSELQEKLTGTKLKSSSNS</sequence>
<dbReference type="Proteomes" id="UP000366872">
    <property type="component" value="Unassembled WGS sequence"/>
</dbReference>
<organism evidence="2 3">
    <name type="scientific">Pontiella desulfatans</name>
    <dbReference type="NCBI Taxonomy" id="2750659"/>
    <lineage>
        <taxon>Bacteria</taxon>
        <taxon>Pseudomonadati</taxon>
        <taxon>Kiritimatiellota</taxon>
        <taxon>Kiritimatiellia</taxon>
        <taxon>Kiritimatiellales</taxon>
        <taxon>Pontiellaceae</taxon>
        <taxon>Pontiella</taxon>
    </lineage>
</organism>
<keyword evidence="1" id="KW-1133">Transmembrane helix</keyword>
<name>A0A6C2UDY8_PONDE</name>
<evidence type="ECO:0000256" key="1">
    <source>
        <dbReference type="SAM" id="Phobius"/>
    </source>
</evidence>
<evidence type="ECO:0000313" key="2">
    <source>
        <dbReference type="EMBL" id="VGO17584.1"/>
    </source>
</evidence>
<proteinExistence type="predicted"/>
<keyword evidence="3" id="KW-1185">Reference proteome</keyword>
<protein>
    <submittedName>
        <fullName evidence="2">Uncharacterized protein</fullName>
    </submittedName>
</protein>
<feature type="transmembrane region" description="Helical" evidence="1">
    <location>
        <begin position="6"/>
        <end position="23"/>
    </location>
</feature>
<dbReference type="AlphaFoldDB" id="A0A6C2UDY8"/>
<keyword evidence="1" id="KW-0472">Membrane</keyword>
<reference evidence="2 3" key="1">
    <citation type="submission" date="2019-04" db="EMBL/GenBank/DDBJ databases">
        <authorList>
            <person name="Van Vliet M D."/>
        </authorList>
    </citation>
    <scope>NUCLEOTIDE SEQUENCE [LARGE SCALE GENOMIC DNA]</scope>
    <source>
        <strain evidence="2 3">F1</strain>
    </source>
</reference>
<gene>
    <name evidence="2" type="ORF">PDESU_06182</name>
</gene>
<feature type="transmembrane region" description="Helical" evidence="1">
    <location>
        <begin position="83"/>
        <end position="100"/>
    </location>
</feature>
<dbReference type="EMBL" id="CAAHFG010000005">
    <property type="protein sequence ID" value="VGO17584.1"/>
    <property type="molecule type" value="Genomic_DNA"/>
</dbReference>
<keyword evidence="1" id="KW-0812">Transmembrane</keyword>
<evidence type="ECO:0000313" key="3">
    <source>
        <dbReference type="Proteomes" id="UP000366872"/>
    </source>
</evidence>